<dbReference type="InterPro" id="IPR050333">
    <property type="entry name" value="SLRP"/>
</dbReference>
<dbReference type="PANTHER" id="PTHR45712">
    <property type="entry name" value="AGAP008170-PA"/>
    <property type="match status" value="1"/>
</dbReference>
<dbReference type="InterPro" id="IPR032675">
    <property type="entry name" value="LRR_dom_sf"/>
</dbReference>
<keyword evidence="2" id="KW-0677">Repeat</keyword>
<dbReference type="Proteomes" id="UP000648187">
    <property type="component" value="Unassembled WGS sequence"/>
</dbReference>
<evidence type="ECO:0000256" key="1">
    <source>
        <dbReference type="ARBA" id="ARBA00022614"/>
    </source>
</evidence>
<keyword evidence="1" id="KW-0433">Leucine-rich repeat</keyword>
<evidence type="ECO:0000256" key="2">
    <source>
        <dbReference type="ARBA" id="ARBA00022737"/>
    </source>
</evidence>
<dbReference type="Pfam" id="PF13855">
    <property type="entry name" value="LRR_8"/>
    <property type="match status" value="3"/>
</dbReference>
<organism evidence="3 4">
    <name type="scientific">Spodoptera exigua</name>
    <name type="common">Beet armyworm</name>
    <name type="synonym">Noctua fulgens</name>
    <dbReference type="NCBI Taxonomy" id="7107"/>
    <lineage>
        <taxon>Eukaryota</taxon>
        <taxon>Metazoa</taxon>
        <taxon>Ecdysozoa</taxon>
        <taxon>Arthropoda</taxon>
        <taxon>Hexapoda</taxon>
        <taxon>Insecta</taxon>
        <taxon>Pterygota</taxon>
        <taxon>Neoptera</taxon>
        <taxon>Endopterygota</taxon>
        <taxon>Lepidoptera</taxon>
        <taxon>Glossata</taxon>
        <taxon>Ditrysia</taxon>
        <taxon>Noctuoidea</taxon>
        <taxon>Noctuidae</taxon>
        <taxon>Amphipyrinae</taxon>
        <taxon>Spodoptera</taxon>
    </lineage>
</organism>
<proteinExistence type="predicted"/>
<evidence type="ECO:0000313" key="4">
    <source>
        <dbReference type="Proteomes" id="UP000648187"/>
    </source>
</evidence>
<name>A0A835G8A7_SPOEX</name>
<dbReference type="SMART" id="SM00369">
    <property type="entry name" value="LRR_TYP"/>
    <property type="match status" value="7"/>
</dbReference>
<accession>A0A835G8A7</accession>
<dbReference type="PROSITE" id="PS51450">
    <property type="entry name" value="LRR"/>
    <property type="match status" value="3"/>
</dbReference>
<evidence type="ECO:0000313" key="3">
    <source>
        <dbReference type="EMBL" id="KAF9408569.1"/>
    </source>
</evidence>
<comment type="caution">
    <text evidence="3">The sequence shown here is derived from an EMBL/GenBank/DDBJ whole genome shotgun (WGS) entry which is preliminary data.</text>
</comment>
<sequence length="443" mass="50550">MVNISMDFSAKLCPQSSAIRALQPKPPDVHDGHPEGWTFSAKNDTSRKCETQHLTLGNSKIQFIVGIAVTCLAQRLYAGCTLRSDGPCFYTVTCSDPSTFRPAYDCSHVDPYVTLHIKQSSVHSVTAKHFITEFDSFVRILSAIGNEWHYLQNEALSNFKNVLYMDLSENHIKILGNAFNGLEQMDSLNLSRNHIATIKPGVLQFSENKSRLYMLDLSYNLLTHLSEESFVNLYNLRSLYLQGNKLNTLGDRFFANFKHLSYLNLCCNDMEALRTNLKYLKLLKELNLSHNRLKKVDITKLKSLETINLSHNDIEDIYFEDFKQLPLQCLDVSFNKLQKLYVADSAEAGNASKPLVKLYLDNNHISYVDETFFTVFSYIAILNLGYNNIAGFKADTFRYVEVLNILIVSKNSKLHLTDDIIIELPQTLILGKYPPSQTRPRTW</sequence>
<dbReference type="InterPro" id="IPR003591">
    <property type="entry name" value="Leu-rich_rpt_typical-subtyp"/>
</dbReference>
<dbReference type="InterPro" id="IPR001611">
    <property type="entry name" value="Leu-rich_rpt"/>
</dbReference>
<dbReference type="SUPFAM" id="SSF52058">
    <property type="entry name" value="L domain-like"/>
    <property type="match status" value="1"/>
</dbReference>
<dbReference type="AlphaFoldDB" id="A0A835G8A7"/>
<gene>
    <name evidence="3" type="ORF">HW555_011789</name>
</gene>
<reference evidence="3" key="1">
    <citation type="submission" date="2020-08" db="EMBL/GenBank/DDBJ databases">
        <title>Spodoptera exigua strain:BAW_Kor-Di-RS1 Genome sequencing and assembly.</title>
        <authorList>
            <person name="Kim J."/>
            <person name="Nam H.Y."/>
            <person name="Kwon M."/>
            <person name="Choi J.H."/>
            <person name="Cho S.R."/>
            <person name="Kim G.-H."/>
        </authorList>
    </citation>
    <scope>NUCLEOTIDE SEQUENCE</scope>
    <source>
        <strain evidence="3">BAW_Kor-Di-RS1</strain>
        <tissue evidence="3">Whole-body</tissue>
    </source>
</reference>
<dbReference type="Gene3D" id="3.80.10.10">
    <property type="entry name" value="Ribonuclease Inhibitor"/>
    <property type="match status" value="3"/>
</dbReference>
<keyword evidence="4" id="KW-1185">Reference proteome</keyword>
<dbReference type="PANTHER" id="PTHR45712:SF22">
    <property type="entry name" value="INSULIN-LIKE GROWTH FACTOR-BINDING PROTEIN COMPLEX ACID LABILE SUBUNIT"/>
    <property type="match status" value="1"/>
</dbReference>
<dbReference type="EMBL" id="JACKWZ010000375">
    <property type="protein sequence ID" value="KAF9408569.1"/>
    <property type="molecule type" value="Genomic_DNA"/>
</dbReference>
<protein>
    <submittedName>
        <fullName evidence="3">Uncharacterized protein</fullName>
    </submittedName>
</protein>
<dbReference type="Pfam" id="PF00560">
    <property type="entry name" value="LRR_1"/>
    <property type="match status" value="1"/>
</dbReference>